<evidence type="ECO:0000259" key="2">
    <source>
        <dbReference type="Pfam" id="PF13320"/>
    </source>
</evidence>
<feature type="chain" id="PRO_5045589651" description="DUF4091 domain-containing protein" evidence="1">
    <location>
        <begin position="20"/>
        <end position="830"/>
    </location>
</feature>
<comment type="caution">
    <text evidence="4">The sequence shown here is derived from an EMBL/GenBank/DDBJ whole genome shotgun (WGS) entry which is preliminary data.</text>
</comment>
<evidence type="ECO:0000313" key="4">
    <source>
        <dbReference type="EMBL" id="GAA1721842.1"/>
    </source>
</evidence>
<accession>A0ABN2JBI8</accession>
<proteinExistence type="predicted"/>
<dbReference type="SUPFAM" id="SSF49785">
    <property type="entry name" value="Galactose-binding domain-like"/>
    <property type="match status" value="2"/>
</dbReference>
<organism evidence="4 5">
    <name type="scientific">Fodinicola feengrottensis</name>
    <dbReference type="NCBI Taxonomy" id="435914"/>
    <lineage>
        <taxon>Bacteria</taxon>
        <taxon>Bacillati</taxon>
        <taxon>Actinomycetota</taxon>
        <taxon>Actinomycetes</taxon>
        <taxon>Mycobacteriales</taxon>
        <taxon>Fodinicola</taxon>
    </lineage>
</organism>
<keyword evidence="5" id="KW-1185">Reference proteome</keyword>
<dbReference type="RefSeq" id="WP_344315426.1">
    <property type="nucleotide sequence ID" value="NZ_BAAANY010000048.1"/>
</dbReference>
<dbReference type="InterPro" id="IPR053850">
    <property type="entry name" value="Glyco_hydro_123_N_2"/>
</dbReference>
<feature type="domain" description="Glycoside hydrolase 123 N-terminal" evidence="3">
    <location>
        <begin position="73"/>
        <end position="179"/>
    </location>
</feature>
<feature type="domain" description="Glycoside hydrolase 123 catalytic" evidence="2">
    <location>
        <begin position="226"/>
        <end position="540"/>
    </location>
</feature>
<protein>
    <recommendedName>
        <fullName evidence="6">DUF4091 domain-containing protein</fullName>
    </recommendedName>
</protein>
<sequence length="830" mass="91368">MARRGILGWVASGAGLVLAAGVLAGGTAPAAADARASVWTESSYASVFKDSGPSADAGREIRLDTAKNDYEAGQVVLRMDRAFSIDGLSFSDLRAGGRTIAASNVSYNYVGYEYLNHSSVFGTQEVYPLTRSGPGDFPDRLLNDHRISVPANTTQSVWVRVYVPATAAAGIYRGRVTVRTNRGDYSVPISADVRNVTIPSSQQGDFTNVLWQLFTGNISYDEGAGDTVQLYYKFARYSDQWWHLIDNVAEVMKRYRTNELSVPVVRLLIDGGSKVDASGDYSFNWSRFDQVVERFMQHGGVKRLQGFWQSGRHGPNPPWYTEVIGKDPATGAAVRSFPETDSAVTDRWVAQYIPALKAHIQAKGWASIFQMQITDEPQSADDEAHWKAMNTKIRAQWPDVRIGDATFDEPVASHLAPLEDVMIPEELNYDNSPQVYDALRAKGKELWLYNCVIPVGDYLNRFIDQPEWDQRLTMDYAYSKGMTGYLHWAMNNWQYDIDSQSTKGDGFIVRPDVANDTVEVSPRYESLRDGIEDWEVLNILGKTQPGLAKDLAASLAQSSRQYTFDTGYMQRVRALILDAAGGKPLTGLVSAPGPQVDLHRQAQVDGVLLHWGSADGKTYRVQVSYDGKEWADATTVTGGQNFVGINGKARYLRVMGDTPAPLTSMQVVGFWLGQQNLAGGKTYTKTYLDGTVATPSARFPDKGNDSTDGVLAGPWGDGRSYGYELTPGQAATVNVTVDLGSAQRVGKVRAHAYEEYPDYRPDLLSVSTSTDGRTFVPRGQLTAANGESQLWYDFAFRPTQARYVRLTYAKTGTPKGSGMFVDDIEAYTGS</sequence>
<dbReference type="EMBL" id="BAAANY010000048">
    <property type="protein sequence ID" value="GAA1721842.1"/>
    <property type="molecule type" value="Genomic_DNA"/>
</dbReference>
<dbReference type="Gene3D" id="2.60.120.260">
    <property type="entry name" value="Galactose-binding domain-like"/>
    <property type="match status" value="2"/>
</dbReference>
<evidence type="ECO:0000256" key="1">
    <source>
        <dbReference type="SAM" id="SignalP"/>
    </source>
</evidence>
<dbReference type="Pfam" id="PF22680">
    <property type="entry name" value="Glyco_hydro_123_N_2"/>
    <property type="match status" value="1"/>
</dbReference>
<dbReference type="Proteomes" id="UP001500618">
    <property type="component" value="Unassembled WGS sequence"/>
</dbReference>
<name>A0ABN2JBI8_9ACTN</name>
<evidence type="ECO:0000259" key="3">
    <source>
        <dbReference type="Pfam" id="PF22680"/>
    </source>
</evidence>
<gene>
    <name evidence="4" type="ORF">GCM10009765_82470</name>
</gene>
<dbReference type="Pfam" id="PF22633">
    <property type="entry name" value="F5_F8_type_C_2"/>
    <property type="match status" value="1"/>
</dbReference>
<reference evidence="4 5" key="1">
    <citation type="journal article" date="2019" name="Int. J. Syst. Evol. Microbiol.">
        <title>The Global Catalogue of Microorganisms (GCM) 10K type strain sequencing project: providing services to taxonomists for standard genome sequencing and annotation.</title>
        <authorList>
            <consortium name="The Broad Institute Genomics Platform"/>
            <consortium name="The Broad Institute Genome Sequencing Center for Infectious Disease"/>
            <person name="Wu L."/>
            <person name="Ma J."/>
        </authorList>
    </citation>
    <scope>NUCLEOTIDE SEQUENCE [LARGE SCALE GENOMIC DNA]</scope>
    <source>
        <strain evidence="4 5">JCM 14718</strain>
    </source>
</reference>
<evidence type="ECO:0000313" key="5">
    <source>
        <dbReference type="Proteomes" id="UP001500618"/>
    </source>
</evidence>
<dbReference type="InterPro" id="IPR008979">
    <property type="entry name" value="Galactose-bd-like_sf"/>
</dbReference>
<dbReference type="Pfam" id="PF13320">
    <property type="entry name" value="GH123_cat"/>
    <property type="match status" value="1"/>
</dbReference>
<keyword evidence="1" id="KW-0732">Signal</keyword>
<dbReference type="InterPro" id="IPR025150">
    <property type="entry name" value="GH123_cat"/>
</dbReference>
<evidence type="ECO:0008006" key="6">
    <source>
        <dbReference type="Google" id="ProtNLM"/>
    </source>
</evidence>
<feature type="signal peptide" evidence="1">
    <location>
        <begin position="1"/>
        <end position="19"/>
    </location>
</feature>